<keyword evidence="3" id="KW-1185">Reference proteome</keyword>
<evidence type="ECO:0000313" key="1">
    <source>
        <dbReference type="EMBL" id="PFG15501.1"/>
    </source>
</evidence>
<gene>
    <name evidence="1" type="ORF">ATK74_0019</name>
    <name evidence="2" type="ORF">ATK74_3048</name>
</gene>
<evidence type="ECO:0008006" key="4">
    <source>
        <dbReference type="Google" id="ProtNLM"/>
    </source>
</evidence>
<dbReference type="AlphaFoldDB" id="A0A2A9CVM0"/>
<protein>
    <recommendedName>
        <fullName evidence="4">Tetratricopeptide repeat protein</fullName>
    </recommendedName>
</protein>
<organism evidence="2 3">
    <name type="scientific">Propionicimonas paludicola</name>
    <dbReference type="NCBI Taxonomy" id="185243"/>
    <lineage>
        <taxon>Bacteria</taxon>
        <taxon>Bacillati</taxon>
        <taxon>Actinomycetota</taxon>
        <taxon>Actinomycetes</taxon>
        <taxon>Propionibacteriales</taxon>
        <taxon>Nocardioidaceae</taxon>
        <taxon>Propionicimonas</taxon>
    </lineage>
</organism>
<sequence length="777" mass="86697">MTLTAVGDIDRSASTLAPFGYALESLPQGWRGAVPVVAGIGQMALAAVNMAGLVEGLAQVVDGARRLGPSRKRGHSRVFSDAEQHALAVLERASRKRPLLLIADNLHWWDAGSLKFLSSLLDEELRESYPFLTQLRVIAVETLAKYQGVVYPRAHDDALAARWVRRRELGEIVPSQFREVLTAFGAPAGTPSETVEDIYALTGGHLQLAQRAAEYLSRYGPSQLTTMSITAFRRELFGERVRALGNVGNELHSLLQIAATIGLTFRQAEVVCAYPGEDAEARRLIRRCCDERVIEGGASTYRFVHDIIREYFRDPELTDGVEVHERLMDCLRVLRPDDYETRCINALRAERTKEAAVLGLQAGLQATRDHSRTLEDLSPEVRQAIADGGLADALSALVQATIALGAYEFEKCLDLVDRVPRGLARSVNAEADCIAAACLMATRSEVNRRSGRELLHSWRGIESEEFDLGFRLMRHLLYGLAMTTDKGEARALERDLRSRLESRVGFDESAGDQLHILDRSAGAVEQPDIALRRTRRAAEYFAPRDEESVIRKPLEYYRCLLNYGANLICNARYDDAITAHERLVALIDDFEPGTFPRVDYAHGNHLLASLRGGRVTPGEAASRQREIIAVHGNREDPFYLHNAFAVYLALSGDLDGALSQFKILRSHLNATRTSPEPSMVYLLGSNETAVRFLAGEDFDVLRVWDGLGTTLSAIAYTTVSFLERRHLFLRESFTEASLTPSEFDRYVIDRHPVEFGPLWDNYGRGFRLPEVELWRDS</sequence>
<proteinExistence type="predicted"/>
<reference evidence="2 3" key="1">
    <citation type="submission" date="2017-10" db="EMBL/GenBank/DDBJ databases">
        <title>Sequencing the genomes of 1000 actinobacteria strains.</title>
        <authorList>
            <person name="Klenk H.-P."/>
        </authorList>
    </citation>
    <scope>NUCLEOTIDE SEQUENCE [LARGE SCALE GENOMIC DNA]</scope>
    <source>
        <strain evidence="2 3">DSM 15597</strain>
    </source>
</reference>
<name>A0A2A9CVM0_9ACTN</name>
<dbReference type="EMBL" id="PDJC01000001">
    <property type="protein sequence ID" value="PFG18458.1"/>
    <property type="molecule type" value="Genomic_DNA"/>
</dbReference>
<evidence type="ECO:0000313" key="3">
    <source>
        <dbReference type="Proteomes" id="UP000226079"/>
    </source>
</evidence>
<dbReference type="Proteomes" id="UP000226079">
    <property type="component" value="Unassembled WGS sequence"/>
</dbReference>
<evidence type="ECO:0000313" key="2">
    <source>
        <dbReference type="EMBL" id="PFG18458.1"/>
    </source>
</evidence>
<accession>A0A2A9CVM0</accession>
<dbReference type="EMBL" id="PDJC01000001">
    <property type="protein sequence ID" value="PFG15501.1"/>
    <property type="molecule type" value="Genomic_DNA"/>
</dbReference>
<comment type="caution">
    <text evidence="2">The sequence shown here is derived from an EMBL/GenBank/DDBJ whole genome shotgun (WGS) entry which is preliminary data.</text>
</comment>